<dbReference type="GeneID" id="26648373"/>
<sequence>MQLKGSILNNLTNAMGIVQLLFEGDIRRMDKALEELVSANDRLNNTPPSAGFMFNGEFYMRANASKAPMHGERRVLHEDLWDQMMEYLKDVAALMMDVSMINQMTHRLVGKCQTEQDLRDALPDSMVMLSDTLNALPRTRPVAYTLEGDERAQRQFAKVKPLMDTYAATRLLF</sequence>
<keyword evidence="2" id="KW-1185">Reference proteome</keyword>
<name>A0A0K2FHF2_9CAUD</name>
<protein>
    <submittedName>
        <fullName evidence="1">Uncharacterized protein</fullName>
    </submittedName>
</protein>
<dbReference type="RefSeq" id="YP_009208695.1">
    <property type="nucleotide sequence ID" value="NC_028908.2"/>
</dbReference>
<accession>A0A0K2FHF2</accession>
<organism evidence="1 2">
    <name type="scientific">Achromobacter phage phiAxp-3</name>
    <dbReference type="NCBI Taxonomy" id="1664247"/>
    <lineage>
        <taxon>Viruses</taxon>
        <taxon>Duplodnaviria</taxon>
        <taxon>Heunggongvirae</taxon>
        <taxon>Uroviricota</taxon>
        <taxon>Caudoviricetes</taxon>
        <taxon>Schitoviridae</taxon>
        <taxon>Rothmandenesvirinae</taxon>
        <taxon>Dongdastvirus</taxon>
        <taxon>Dongdastvirus Axp3</taxon>
    </lineage>
</organism>
<evidence type="ECO:0000313" key="2">
    <source>
        <dbReference type="Proteomes" id="UP000203117"/>
    </source>
</evidence>
<gene>
    <name evidence="1" type="ORF">ADP65_00043</name>
</gene>
<dbReference type="OrthoDB" id="9451at10239"/>
<proteinExistence type="predicted"/>
<evidence type="ECO:0000313" key="1">
    <source>
        <dbReference type="EMBL" id="ALA45512.1"/>
    </source>
</evidence>
<dbReference type="Proteomes" id="UP000203117">
    <property type="component" value="Segment"/>
</dbReference>
<dbReference type="EMBL" id="KT321317">
    <property type="protein sequence ID" value="ALA45512.1"/>
    <property type="molecule type" value="Genomic_DNA"/>
</dbReference>
<reference evidence="1" key="1">
    <citation type="submission" date="2016-02" db="EMBL/GenBank/DDBJ databases">
        <authorList>
            <person name="Zhao X."/>
        </authorList>
    </citation>
    <scope>NUCLEOTIDE SEQUENCE</scope>
</reference>
<dbReference type="KEGG" id="vg:26648373"/>